<comment type="similarity">
    <text evidence="1 5">Belongs to the bacterial ribosomal protein bL33 family.</text>
</comment>
<dbReference type="Proteomes" id="UP000319671">
    <property type="component" value="Unassembled WGS sequence"/>
</dbReference>
<sequence>MRVKITLQCTETGDRNYITTKNKRNHPERLELKKYSPRLKCYTLHRETK</sequence>
<dbReference type="HAMAP" id="MF_00294">
    <property type="entry name" value="Ribosomal_bL33"/>
    <property type="match status" value="1"/>
</dbReference>
<evidence type="ECO:0000256" key="5">
    <source>
        <dbReference type="HAMAP-Rule" id="MF_00294"/>
    </source>
</evidence>
<name>A0A561DXK2_9BACI</name>
<dbReference type="AlphaFoldDB" id="A0A561DXK2"/>
<proteinExistence type="inferred from homology"/>
<dbReference type="SUPFAM" id="SSF57829">
    <property type="entry name" value="Zn-binding ribosomal proteins"/>
    <property type="match status" value="1"/>
</dbReference>
<keyword evidence="3 5" id="KW-0687">Ribonucleoprotein</keyword>
<keyword evidence="2 5" id="KW-0689">Ribosomal protein</keyword>
<comment type="caution">
    <text evidence="6">The sequence shown here is derived from an EMBL/GenBank/DDBJ whole genome shotgun (WGS) entry which is preliminary data.</text>
</comment>
<dbReference type="InterPro" id="IPR011332">
    <property type="entry name" value="Ribosomal_zn-bd"/>
</dbReference>
<gene>
    <name evidence="5" type="primary">rpmG</name>
    <name evidence="6" type="ORF">FB550_101113</name>
</gene>
<dbReference type="InterPro" id="IPR038584">
    <property type="entry name" value="Ribosomal_bL33_sf"/>
</dbReference>
<dbReference type="GO" id="GO:0003735">
    <property type="term" value="F:structural constituent of ribosome"/>
    <property type="evidence" value="ECO:0007669"/>
    <property type="project" value="InterPro"/>
</dbReference>
<dbReference type="PROSITE" id="PS00582">
    <property type="entry name" value="RIBOSOMAL_L33"/>
    <property type="match status" value="1"/>
</dbReference>
<dbReference type="PANTHER" id="PTHR43168:SF2">
    <property type="entry name" value="LARGE RIBOSOMAL SUBUNIT PROTEIN BL33C"/>
    <property type="match status" value="1"/>
</dbReference>
<dbReference type="GO" id="GO:0005840">
    <property type="term" value="C:ribosome"/>
    <property type="evidence" value="ECO:0007669"/>
    <property type="project" value="UniProtKB-KW"/>
</dbReference>
<evidence type="ECO:0000256" key="2">
    <source>
        <dbReference type="ARBA" id="ARBA00022980"/>
    </source>
</evidence>
<dbReference type="Pfam" id="PF00471">
    <property type="entry name" value="Ribosomal_L33"/>
    <property type="match status" value="1"/>
</dbReference>
<dbReference type="GO" id="GO:0005737">
    <property type="term" value="C:cytoplasm"/>
    <property type="evidence" value="ECO:0007669"/>
    <property type="project" value="UniProtKB-ARBA"/>
</dbReference>
<keyword evidence="7" id="KW-1185">Reference proteome</keyword>
<dbReference type="PANTHER" id="PTHR43168">
    <property type="entry name" value="50S RIBOSOMAL PROTEIN L33, CHLOROPLASTIC"/>
    <property type="match status" value="1"/>
</dbReference>
<evidence type="ECO:0000256" key="1">
    <source>
        <dbReference type="ARBA" id="ARBA00007596"/>
    </source>
</evidence>
<dbReference type="NCBIfam" id="NF001860">
    <property type="entry name" value="PRK00595.1"/>
    <property type="match status" value="1"/>
</dbReference>
<organism evidence="6 7">
    <name type="scientific">Neobacillus bataviensis</name>
    <dbReference type="NCBI Taxonomy" id="220685"/>
    <lineage>
        <taxon>Bacteria</taxon>
        <taxon>Bacillati</taxon>
        <taxon>Bacillota</taxon>
        <taxon>Bacilli</taxon>
        <taxon>Bacillales</taxon>
        <taxon>Bacillaceae</taxon>
        <taxon>Neobacillus</taxon>
    </lineage>
</organism>
<dbReference type="NCBIfam" id="NF001764">
    <property type="entry name" value="PRK00504.1"/>
    <property type="match status" value="1"/>
</dbReference>
<evidence type="ECO:0000313" key="6">
    <source>
        <dbReference type="EMBL" id="TWE08099.1"/>
    </source>
</evidence>
<evidence type="ECO:0000256" key="4">
    <source>
        <dbReference type="ARBA" id="ARBA00035176"/>
    </source>
</evidence>
<reference evidence="6 7" key="1">
    <citation type="submission" date="2019-06" db="EMBL/GenBank/DDBJ databases">
        <title>Sorghum-associated microbial communities from plants grown in Nebraska, USA.</title>
        <authorList>
            <person name="Schachtman D."/>
        </authorList>
    </citation>
    <scope>NUCLEOTIDE SEQUENCE [LARGE SCALE GENOMIC DNA]</scope>
    <source>
        <strain evidence="6 7">2482</strain>
    </source>
</reference>
<dbReference type="RefSeq" id="WP_144561847.1">
    <property type="nucleotide sequence ID" value="NZ_VIVN01000001.1"/>
</dbReference>
<dbReference type="GO" id="GO:1990904">
    <property type="term" value="C:ribonucleoprotein complex"/>
    <property type="evidence" value="ECO:0007669"/>
    <property type="project" value="UniProtKB-KW"/>
</dbReference>
<protein>
    <recommendedName>
        <fullName evidence="4 5">Large ribosomal subunit protein bL33</fullName>
    </recommendedName>
</protein>
<dbReference type="Gene3D" id="2.20.28.120">
    <property type="entry name" value="Ribosomal protein L33"/>
    <property type="match status" value="1"/>
</dbReference>
<accession>A0A561DXK2</accession>
<evidence type="ECO:0000256" key="3">
    <source>
        <dbReference type="ARBA" id="ARBA00023274"/>
    </source>
</evidence>
<dbReference type="NCBIfam" id="TIGR01023">
    <property type="entry name" value="rpmG_bact"/>
    <property type="match status" value="1"/>
</dbReference>
<dbReference type="InterPro" id="IPR018264">
    <property type="entry name" value="Ribosomal_bL33_CS"/>
</dbReference>
<evidence type="ECO:0000313" key="7">
    <source>
        <dbReference type="Proteomes" id="UP000319671"/>
    </source>
</evidence>
<dbReference type="InterPro" id="IPR001705">
    <property type="entry name" value="Ribosomal_bL33"/>
</dbReference>
<dbReference type="GO" id="GO:0006412">
    <property type="term" value="P:translation"/>
    <property type="evidence" value="ECO:0007669"/>
    <property type="project" value="UniProtKB-UniRule"/>
</dbReference>
<dbReference type="EMBL" id="VIVN01000001">
    <property type="protein sequence ID" value="TWE08099.1"/>
    <property type="molecule type" value="Genomic_DNA"/>
</dbReference>